<keyword evidence="5" id="KW-1185">Reference proteome</keyword>
<dbReference type="SFLD" id="SFLDS00003">
    <property type="entry name" value="Haloacid_Dehalogenase"/>
    <property type="match status" value="1"/>
</dbReference>
<evidence type="ECO:0000313" key="4">
    <source>
        <dbReference type="EMBL" id="SIO06113.1"/>
    </source>
</evidence>
<organism evidence="4 5">
    <name type="scientific">Vannielia litorea</name>
    <dbReference type="NCBI Taxonomy" id="1217970"/>
    <lineage>
        <taxon>Bacteria</taxon>
        <taxon>Pseudomonadati</taxon>
        <taxon>Pseudomonadota</taxon>
        <taxon>Alphaproteobacteria</taxon>
        <taxon>Rhodobacterales</taxon>
        <taxon>Paracoccaceae</taxon>
        <taxon>Vannielia</taxon>
    </lineage>
</organism>
<evidence type="ECO:0000256" key="3">
    <source>
        <dbReference type="ARBA" id="ARBA00022842"/>
    </source>
</evidence>
<dbReference type="NCBIfam" id="TIGR01484">
    <property type="entry name" value="HAD-SF-IIB"/>
    <property type="match status" value="1"/>
</dbReference>
<dbReference type="SUPFAM" id="SSF56784">
    <property type="entry name" value="HAD-like"/>
    <property type="match status" value="1"/>
</dbReference>
<evidence type="ECO:0000256" key="1">
    <source>
        <dbReference type="ARBA" id="ARBA00022723"/>
    </source>
</evidence>
<dbReference type="Gene3D" id="3.30.980.20">
    <property type="entry name" value="Putative mannosyl-3-phosphoglycerate phosphatase, domain 2"/>
    <property type="match status" value="1"/>
</dbReference>
<dbReference type="EMBL" id="FSRL01000001">
    <property type="protein sequence ID" value="SIO06113.1"/>
    <property type="molecule type" value="Genomic_DNA"/>
</dbReference>
<dbReference type="InterPro" id="IPR006379">
    <property type="entry name" value="HAD-SF_hydro_IIB"/>
</dbReference>
<dbReference type="GO" id="GO:0000287">
    <property type="term" value="F:magnesium ion binding"/>
    <property type="evidence" value="ECO:0007669"/>
    <property type="project" value="TreeGrafter"/>
</dbReference>
<dbReference type="SFLD" id="SFLDG01140">
    <property type="entry name" value="C2.B:_Phosphomannomutase_and_P"/>
    <property type="match status" value="1"/>
</dbReference>
<dbReference type="Gene3D" id="3.40.50.1000">
    <property type="entry name" value="HAD superfamily/HAD-like"/>
    <property type="match status" value="1"/>
</dbReference>
<dbReference type="Pfam" id="PF08282">
    <property type="entry name" value="Hydrolase_3"/>
    <property type="match status" value="2"/>
</dbReference>
<dbReference type="GO" id="GO:0005829">
    <property type="term" value="C:cytosol"/>
    <property type="evidence" value="ECO:0007669"/>
    <property type="project" value="TreeGrafter"/>
</dbReference>
<dbReference type="AlphaFoldDB" id="A0A1N6GF16"/>
<dbReference type="PANTHER" id="PTHR10000:SF8">
    <property type="entry name" value="HAD SUPERFAMILY HYDROLASE-LIKE, TYPE 3"/>
    <property type="match status" value="1"/>
</dbReference>
<dbReference type="InterPro" id="IPR036412">
    <property type="entry name" value="HAD-like_sf"/>
</dbReference>
<keyword evidence="2" id="KW-0378">Hydrolase</keyword>
<dbReference type="STRING" id="1217970.SAMN05444002_2433"/>
<protein>
    <submittedName>
        <fullName evidence="4">Mannosyl-3-phosphoglycerate phosphatase</fullName>
    </submittedName>
</protein>
<evidence type="ECO:0000256" key="2">
    <source>
        <dbReference type="ARBA" id="ARBA00022801"/>
    </source>
</evidence>
<dbReference type="GO" id="GO:0050531">
    <property type="term" value="F:mannosyl-3-phosphoglycerate phosphatase activity"/>
    <property type="evidence" value="ECO:0007669"/>
    <property type="project" value="InterPro"/>
</dbReference>
<name>A0A1N6GF16_9RHOB</name>
<keyword evidence="3" id="KW-0460">Magnesium</keyword>
<dbReference type="RefSeq" id="WP_074256454.1">
    <property type="nucleotide sequence ID" value="NZ_FSRL01000001.1"/>
</dbReference>
<dbReference type="InterPro" id="IPR006381">
    <property type="entry name" value="HAD-SF-IIB-MPGP"/>
</dbReference>
<reference evidence="5" key="1">
    <citation type="submission" date="2016-11" db="EMBL/GenBank/DDBJ databases">
        <authorList>
            <person name="Varghese N."/>
            <person name="Submissions S."/>
        </authorList>
    </citation>
    <scope>NUCLEOTIDE SEQUENCE [LARGE SCALE GENOMIC DNA]</scope>
    <source>
        <strain evidence="5">DSM 29440</strain>
    </source>
</reference>
<dbReference type="PANTHER" id="PTHR10000">
    <property type="entry name" value="PHOSPHOSERINE PHOSPHATASE"/>
    <property type="match status" value="1"/>
</dbReference>
<dbReference type="InterPro" id="IPR023214">
    <property type="entry name" value="HAD_sf"/>
</dbReference>
<gene>
    <name evidence="4" type="ORF">SAMN05444002_2433</name>
</gene>
<dbReference type="OrthoDB" id="193379at2"/>
<keyword evidence="1" id="KW-0479">Metal-binding</keyword>
<evidence type="ECO:0000313" key="5">
    <source>
        <dbReference type="Proteomes" id="UP000184932"/>
    </source>
</evidence>
<proteinExistence type="predicted"/>
<dbReference type="SFLD" id="SFLDG01142">
    <property type="entry name" value="C2.B.2:_Mannosyl-3-phosphoglyc"/>
    <property type="match status" value="1"/>
</dbReference>
<dbReference type="GO" id="GO:0051479">
    <property type="term" value="P:mannosylglycerate biosynthetic process"/>
    <property type="evidence" value="ECO:0007669"/>
    <property type="project" value="InterPro"/>
</dbReference>
<dbReference type="Proteomes" id="UP000184932">
    <property type="component" value="Unassembled WGS sequence"/>
</dbReference>
<sequence length="262" mass="27210">MPSDLIIFTDLDGTLLDHHSYSYAAAQSALSRVVKESFPLVLSSSKTAAEMAALARELPASPAALIVENGAGVVWSGEDTATGGRHGALMEALARVTPELRALFEGFADLGPEGVARLTGLPPAEAALASRRDWSEPGIWRGSEEARAAFLAELAAQGVTARQGGRFLTLSFGADKADRMKEVADRIAPTAHVLALGDAPNDIGMLEAADTGIIIANPHGAGIPPLPGEETGRIRRAGEGPAGWNAAVLAFIDELTSANRQA</sequence>
<accession>A0A1N6GF16</accession>